<dbReference type="PRINTS" id="PR00955">
    <property type="entry name" value="FLGMOTORFLIM"/>
</dbReference>
<dbReference type="GO" id="GO:0003774">
    <property type="term" value="F:cytoskeletal motor activity"/>
    <property type="evidence" value="ECO:0007669"/>
    <property type="project" value="InterPro"/>
</dbReference>
<keyword evidence="12" id="KW-0966">Cell projection</keyword>
<keyword evidence="7" id="KW-0283">Flagellar rotation</keyword>
<dbReference type="GO" id="GO:0005886">
    <property type="term" value="C:plasma membrane"/>
    <property type="evidence" value="ECO:0007669"/>
    <property type="project" value="UniProtKB-SubCell"/>
</dbReference>
<keyword evidence="9" id="KW-0975">Bacterial flagellum</keyword>
<dbReference type="Proteomes" id="UP000245916">
    <property type="component" value="Unassembled WGS sequence"/>
</dbReference>
<dbReference type="InterPro" id="IPR036429">
    <property type="entry name" value="SpoA-like_sf"/>
</dbReference>
<evidence type="ECO:0000256" key="8">
    <source>
        <dbReference type="ARBA" id="ARBA00023136"/>
    </source>
</evidence>
<evidence type="ECO:0000256" key="4">
    <source>
        <dbReference type="ARBA" id="ARBA00021898"/>
    </source>
</evidence>
<keyword evidence="12" id="KW-0969">Cilium</keyword>
<comment type="function">
    <text evidence="10">FliM is one of three proteins (FliG, FliN, FliM) that forms the rotor-mounted switch complex (C ring), located at the base of the basal body. This complex interacts with the CheY and CheZ chemotaxis proteins, in addition to contacting components of the motor that determine the direction of flagellar rotation.</text>
</comment>
<protein>
    <recommendedName>
        <fullName evidence="4">Flagellar motor switch protein FliM</fullName>
    </recommendedName>
</protein>
<name>A0A2U2J104_9SPHN</name>
<dbReference type="InterPro" id="IPR001689">
    <property type="entry name" value="Flag_FliM"/>
</dbReference>
<dbReference type="PANTHER" id="PTHR30034">
    <property type="entry name" value="FLAGELLAR MOTOR SWITCH PROTEIN FLIM"/>
    <property type="match status" value="1"/>
</dbReference>
<dbReference type="GO" id="GO:0050918">
    <property type="term" value="P:positive chemotaxis"/>
    <property type="evidence" value="ECO:0007669"/>
    <property type="project" value="TreeGrafter"/>
</dbReference>
<evidence type="ECO:0000256" key="7">
    <source>
        <dbReference type="ARBA" id="ARBA00022779"/>
    </source>
</evidence>
<reference evidence="12 13" key="1">
    <citation type="submission" date="2018-05" db="EMBL/GenBank/DDBJ databases">
        <title>Genome of Sphingosinicella humi QZX222.</title>
        <authorList>
            <person name="Qiao Z."/>
            <person name="Wang G."/>
        </authorList>
    </citation>
    <scope>NUCLEOTIDE SEQUENCE [LARGE SCALE GENOMIC DNA]</scope>
    <source>
        <strain evidence="12 13">QZX222</strain>
    </source>
</reference>
<gene>
    <name evidence="12" type="ORF">DF286_03345</name>
</gene>
<evidence type="ECO:0000256" key="2">
    <source>
        <dbReference type="ARBA" id="ARBA00004202"/>
    </source>
</evidence>
<evidence type="ECO:0000256" key="9">
    <source>
        <dbReference type="ARBA" id="ARBA00023143"/>
    </source>
</evidence>
<dbReference type="InterPro" id="IPR001543">
    <property type="entry name" value="FliN-like_C"/>
</dbReference>
<evidence type="ECO:0000313" key="13">
    <source>
        <dbReference type="Proteomes" id="UP000245916"/>
    </source>
</evidence>
<dbReference type="SUPFAM" id="SSF101801">
    <property type="entry name" value="Surface presentation of antigens (SPOA)"/>
    <property type="match status" value="1"/>
</dbReference>
<dbReference type="Pfam" id="PF02154">
    <property type="entry name" value="FliM"/>
    <property type="match status" value="1"/>
</dbReference>
<evidence type="ECO:0000313" key="12">
    <source>
        <dbReference type="EMBL" id="PWG02008.1"/>
    </source>
</evidence>
<dbReference type="RefSeq" id="WP_109270148.1">
    <property type="nucleotide sequence ID" value="NZ_QFFF01000001.1"/>
</dbReference>
<dbReference type="InterPro" id="IPR028976">
    <property type="entry name" value="CheC-like_sf"/>
</dbReference>
<organism evidence="12 13">
    <name type="scientific">Allosphingosinicella humi</name>
    <dbReference type="NCBI Taxonomy" id="2068657"/>
    <lineage>
        <taxon>Bacteria</taxon>
        <taxon>Pseudomonadati</taxon>
        <taxon>Pseudomonadota</taxon>
        <taxon>Alphaproteobacteria</taxon>
        <taxon>Sphingomonadales</taxon>
        <taxon>Sphingomonadaceae</taxon>
        <taxon>Allosphingosinicella</taxon>
    </lineage>
</organism>
<evidence type="ECO:0000256" key="6">
    <source>
        <dbReference type="ARBA" id="ARBA00022500"/>
    </source>
</evidence>
<dbReference type="Pfam" id="PF01052">
    <property type="entry name" value="FliMN_C"/>
    <property type="match status" value="1"/>
</dbReference>
<feature type="domain" description="Flagellar motor switch protein FliN-like C-terminal" evidence="11">
    <location>
        <begin position="252"/>
        <end position="318"/>
    </location>
</feature>
<evidence type="ECO:0000256" key="3">
    <source>
        <dbReference type="ARBA" id="ARBA00011049"/>
    </source>
</evidence>
<dbReference type="PANTHER" id="PTHR30034:SF6">
    <property type="entry name" value="YOP PROTEINS TRANSLOCATION PROTEIN Q"/>
    <property type="match status" value="1"/>
</dbReference>
<keyword evidence="8" id="KW-0472">Membrane</keyword>
<dbReference type="GO" id="GO:0009425">
    <property type="term" value="C:bacterial-type flagellum basal body"/>
    <property type="evidence" value="ECO:0007669"/>
    <property type="project" value="UniProtKB-SubCell"/>
</dbReference>
<comment type="caution">
    <text evidence="12">The sequence shown here is derived from an EMBL/GenBank/DDBJ whole genome shotgun (WGS) entry which is preliminary data.</text>
</comment>
<proteinExistence type="inferred from homology"/>
<dbReference type="OrthoDB" id="7421075at2"/>
<dbReference type="CDD" id="cd17908">
    <property type="entry name" value="FliM"/>
    <property type="match status" value="1"/>
</dbReference>
<evidence type="ECO:0000256" key="5">
    <source>
        <dbReference type="ARBA" id="ARBA00022475"/>
    </source>
</evidence>
<keyword evidence="12" id="KW-0282">Flagellum</keyword>
<comment type="similarity">
    <text evidence="3">Belongs to the FliM family.</text>
</comment>
<keyword evidence="5" id="KW-1003">Cell membrane</keyword>
<dbReference type="GO" id="GO:0071978">
    <property type="term" value="P:bacterial-type flagellum-dependent swarming motility"/>
    <property type="evidence" value="ECO:0007669"/>
    <property type="project" value="TreeGrafter"/>
</dbReference>
<keyword evidence="13" id="KW-1185">Reference proteome</keyword>
<sequence length="325" mass="35490">MNDTTSSLSGEEVDALMTGLGEHDAADPGSDVAKPYKLGGASLRPMTALPALERMGERLARRLREVIEPFARAKPKVVAETVSIRRFESWRAEQPEFMSLSLYHLRPMKGGVLLAIEPEFINRLVDTFYGGSGTKRPGKPREFTATEERLVGRLSEALIGAVAEVWSEVKPVQPRLNSRETNTAFASLVRDEEPVAIARFLVTPPLQSATGTIDILYPVSALRTVEAELNANLHDDGGIASRHWRDRMSIALSDVRLEARSVLARPNISVAELLQLKPGDVIPISVPQLVPLLVAGRPVAVGRIGDQDGRAALKIERVEGGFHNE</sequence>
<dbReference type="Gene3D" id="2.30.330.10">
    <property type="entry name" value="SpoA-like"/>
    <property type="match status" value="1"/>
</dbReference>
<dbReference type="SUPFAM" id="SSF103039">
    <property type="entry name" value="CheC-like"/>
    <property type="match status" value="1"/>
</dbReference>
<accession>A0A2U2J104</accession>
<evidence type="ECO:0000256" key="10">
    <source>
        <dbReference type="ARBA" id="ARBA00025044"/>
    </source>
</evidence>
<dbReference type="AlphaFoldDB" id="A0A2U2J104"/>
<comment type="subcellular location">
    <subcellularLocation>
        <location evidence="1">Bacterial flagellum basal body</location>
    </subcellularLocation>
    <subcellularLocation>
        <location evidence="2">Cell membrane</location>
        <topology evidence="2">Peripheral membrane protein</topology>
    </subcellularLocation>
</comment>
<evidence type="ECO:0000256" key="1">
    <source>
        <dbReference type="ARBA" id="ARBA00004117"/>
    </source>
</evidence>
<dbReference type="Gene3D" id="3.40.1550.10">
    <property type="entry name" value="CheC-like"/>
    <property type="match status" value="1"/>
</dbReference>
<evidence type="ECO:0000259" key="11">
    <source>
        <dbReference type="Pfam" id="PF01052"/>
    </source>
</evidence>
<dbReference type="EMBL" id="QFFF01000001">
    <property type="protein sequence ID" value="PWG02008.1"/>
    <property type="molecule type" value="Genomic_DNA"/>
</dbReference>
<keyword evidence="6" id="KW-0145">Chemotaxis</keyword>